<dbReference type="EMBL" id="JACHJI010000016">
    <property type="protein sequence ID" value="MBB4902377.1"/>
    <property type="molecule type" value="Genomic_DNA"/>
</dbReference>
<accession>A0A7W7PW46</accession>
<feature type="region of interest" description="Disordered" evidence="1">
    <location>
        <begin position="1"/>
        <end position="25"/>
    </location>
</feature>
<reference evidence="2 3" key="1">
    <citation type="submission" date="2020-08" db="EMBL/GenBank/DDBJ databases">
        <title>Genomic Encyclopedia of Type Strains, Phase III (KMG-III): the genomes of soil and plant-associated and newly described type strains.</title>
        <authorList>
            <person name="Whitman W."/>
        </authorList>
    </citation>
    <scope>NUCLEOTIDE SEQUENCE [LARGE SCALE GENOMIC DNA]</scope>
    <source>
        <strain evidence="2 3">CECT 3273</strain>
    </source>
</reference>
<keyword evidence="3" id="KW-1185">Reference proteome</keyword>
<evidence type="ECO:0000256" key="1">
    <source>
        <dbReference type="SAM" id="MobiDB-lite"/>
    </source>
</evidence>
<proteinExistence type="predicted"/>
<comment type="caution">
    <text evidence="2">The sequence shown here is derived from an EMBL/GenBank/DDBJ whole genome shotgun (WGS) entry which is preliminary data.</text>
</comment>
<organism evidence="2 3">
    <name type="scientific">Streptomyces griseomycini</name>
    <dbReference type="NCBI Taxonomy" id="66895"/>
    <lineage>
        <taxon>Bacteria</taxon>
        <taxon>Bacillati</taxon>
        <taxon>Actinomycetota</taxon>
        <taxon>Actinomycetes</taxon>
        <taxon>Kitasatosporales</taxon>
        <taxon>Streptomycetaceae</taxon>
        <taxon>Streptomyces</taxon>
    </lineage>
</organism>
<protein>
    <submittedName>
        <fullName evidence="2">Uncharacterized protein</fullName>
    </submittedName>
</protein>
<dbReference type="Proteomes" id="UP000579523">
    <property type="component" value="Unassembled WGS sequence"/>
</dbReference>
<evidence type="ECO:0000313" key="2">
    <source>
        <dbReference type="EMBL" id="MBB4902377.1"/>
    </source>
</evidence>
<dbReference type="AlphaFoldDB" id="A0A7W7PW46"/>
<name>A0A7W7PW46_9ACTN</name>
<evidence type="ECO:0000313" key="3">
    <source>
        <dbReference type="Proteomes" id="UP000579523"/>
    </source>
</evidence>
<sequence>MNPVEAEGGATEYAHEDGEPVNQPIGYWTWAADKTLSP</sequence>
<gene>
    <name evidence="2" type="ORF">FHS37_006474</name>
</gene>